<dbReference type="NCBIfam" id="TIGR02532">
    <property type="entry name" value="IV_pilin_GFxxxE"/>
    <property type="match status" value="1"/>
</dbReference>
<evidence type="ECO:0000313" key="7">
    <source>
        <dbReference type="EMBL" id="NMB91597.1"/>
    </source>
</evidence>
<evidence type="ECO:0000313" key="8">
    <source>
        <dbReference type="Proteomes" id="UP000590542"/>
    </source>
</evidence>
<feature type="transmembrane region" description="Helical" evidence="6">
    <location>
        <begin position="6"/>
        <end position="30"/>
    </location>
</feature>
<keyword evidence="4 6" id="KW-1133">Transmembrane helix</keyword>
<dbReference type="EMBL" id="JAAZNV010000007">
    <property type="protein sequence ID" value="NMB91597.1"/>
    <property type="molecule type" value="Genomic_DNA"/>
</dbReference>
<dbReference type="AlphaFoldDB" id="A0A7X9HSQ7"/>
<dbReference type="SUPFAM" id="SSF54523">
    <property type="entry name" value="Pili subunits"/>
    <property type="match status" value="1"/>
</dbReference>
<protein>
    <submittedName>
        <fullName evidence="7">Type II secretion system protein</fullName>
    </submittedName>
</protein>
<proteinExistence type="predicted"/>
<keyword evidence="2" id="KW-0488">Methylation</keyword>
<organism evidence="7 8">
    <name type="scientific">candidate division WWE3 bacterium</name>
    <dbReference type="NCBI Taxonomy" id="2053526"/>
    <lineage>
        <taxon>Bacteria</taxon>
        <taxon>Katanobacteria</taxon>
    </lineage>
</organism>
<dbReference type="Pfam" id="PF07963">
    <property type="entry name" value="N_methyl"/>
    <property type="match status" value="1"/>
</dbReference>
<dbReference type="InterPro" id="IPR045584">
    <property type="entry name" value="Pilin-like"/>
</dbReference>
<gene>
    <name evidence="7" type="ORF">GYA37_01975</name>
</gene>
<dbReference type="Gene3D" id="3.30.700.10">
    <property type="entry name" value="Glycoprotein, Type 4 Pilin"/>
    <property type="match status" value="1"/>
</dbReference>
<dbReference type="InterPro" id="IPR012902">
    <property type="entry name" value="N_methyl_site"/>
</dbReference>
<reference evidence="7 8" key="1">
    <citation type="journal article" date="2020" name="Biotechnol. Biofuels">
        <title>New insights from the biogas microbiome by comprehensive genome-resolved metagenomics of nearly 1600 species originating from multiple anaerobic digesters.</title>
        <authorList>
            <person name="Campanaro S."/>
            <person name="Treu L."/>
            <person name="Rodriguez-R L.M."/>
            <person name="Kovalovszki A."/>
            <person name="Ziels R.M."/>
            <person name="Maus I."/>
            <person name="Zhu X."/>
            <person name="Kougias P.G."/>
            <person name="Basile A."/>
            <person name="Luo G."/>
            <person name="Schluter A."/>
            <person name="Konstantinidis K.T."/>
            <person name="Angelidaki I."/>
        </authorList>
    </citation>
    <scope>NUCLEOTIDE SEQUENCE [LARGE SCALE GENOMIC DNA]</scope>
    <source>
        <strain evidence="7">AS27yjCOA_202</strain>
    </source>
</reference>
<dbReference type="Proteomes" id="UP000590542">
    <property type="component" value="Unassembled WGS sequence"/>
</dbReference>
<dbReference type="PANTHER" id="PTHR30093">
    <property type="entry name" value="GENERAL SECRETION PATHWAY PROTEIN G"/>
    <property type="match status" value="1"/>
</dbReference>
<evidence type="ECO:0000256" key="4">
    <source>
        <dbReference type="ARBA" id="ARBA00022989"/>
    </source>
</evidence>
<evidence type="ECO:0000256" key="1">
    <source>
        <dbReference type="ARBA" id="ARBA00004167"/>
    </source>
</evidence>
<accession>A0A7X9HSQ7</accession>
<sequence length="151" mass="16897">MNKKNGFTLIEMMIVVVVISILSGVVVSVLNQGKQRDRAKDSVSLANLEKVVSAIESYFYSEGTYPTIESTDNGNPLNNSSNIVLDQYVQIWPEGFVYIYDNSSNQFAVYVKRISNDNYYKFSSTSGEIQECYGSTLEIQERVSACDVVTN</sequence>
<evidence type="ECO:0000256" key="5">
    <source>
        <dbReference type="ARBA" id="ARBA00023136"/>
    </source>
</evidence>
<name>A0A7X9HSQ7_UNCKA</name>
<dbReference type="GO" id="GO:0016020">
    <property type="term" value="C:membrane"/>
    <property type="evidence" value="ECO:0007669"/>
    <property type="project" value="UniProtKB-SubCell"/>
</dbReference>
<dbReference type="PANTHER" id="PTHR30093:SF44">
    <property type="entry name" value="TYPE II SECRETION SYSTEM CORE PROTEIN G"/>
    <property type="match status" value="1"/>
</dbReference>
<comment type="caution">
    <text evidence="7">The sequence shown here is derived from an EMBL/GenBank/DDBJ whole genome shotgun (WGS) entry which is preliminary data.</text>
</comment>
<keyword evidence="5 6" id="KW-0472">Membrane</keyword>
<comment type="subcellular location">
    <subcellularLocation>
        <location evidence="1">Membrane</location>
        <topology evidence="1">Single-pass membrane protein</topology>
    </subcellularLocation>
</comment>
<evidence type="ECO:0000256" key="6">
    <source>
        <dbReference type="SAM" id="Phobius"/>
    </source>
</evidence>
<evidence type="ECO:0000256" key="2">
    <source>
        <dbReference type="ARBA" id="ARBA00022481"/>
    </source>
</evidence>
<keyword evidence="3 6" id="KW-0812">Transmembrane</keyword>
<evidence type="ECO:0000256" key="3">
    <source>
        <dbReference type="ARBA" id="ARBA00022692"/>
    </source>
</evidence>